<reference evidence="1" key="1">
    <citation type="submission" date="2024-07" db="EMBL/GenBank/DDBJ databases">
        <authorList>
            <person name="Yu S.T."/>
        </authorList>
    </citation>
    <scope>NUCLEOTIDE SEQUENCE</scope>
    <source>
        <strain evidence="1">R35</strain>
    </source>
</reference>
<name>A0AB39SF06_9ACTN</name>
<evidence type="ECO:0000313" key="1">
    <source>
        <dbReference type="EMBL" id="XDQ66197.1"/>
    </source>
</evidence>
<accession>A0AB39SF06</accession>
<gene>
    <name evidence="1" type="ORF">AB5J50_37990</name>
</gene>
<dbReference type="RefSeq" id="WP_369263186.1">
    <property type="nucleotide sequence ID" value="NZ_CP163440.1"/>
</dbReference>
<organism evidence="1">
    <name type="scientific">Streptomyces sp. R35</name>
    <dbReference type="NCBI Taxonomy" id="3238630"/>
    <lineage>
        <taxon>Bacteria</taxon>
        <taxon>Bacillati</taxon>
        <taxon>Actinomycetota</taxon>
        <taxon>Actinomycetes</taxon>
        <taxon>Kitasatosporales</taxon>
        <taxon>Streptomycetaceae</taxon>
        <taxon>Streptomyces</taxon>
    </lineage>
</organism>
<protein>
    <recommendedName>
        <fullName evidence="2">Secreted protein</fullName>
    </recommendedName>
</protein>
<sequence length="112" mass="11707">MLRGTTARTLFVVLAAVLIALQLFAPTESFASAHKGEVASCAEAEHPQKVAPPLGARRHVRDEDLVPETPARALLAGDPAATYPPASLTAAHPRTSRASTALSPAGLQVFRC</sequence>
<proteinExistence type="predicted"/>
<dbReference type="EMBL" id="CP163440">
    <property type="protein sequence ID" value="XDQ66197.1"/>
    <property type="molecule type" value="Genomic_DNA"/>
</dbReference>
<dbReference type="AlphaFoldDB" id="A0AB39SF06"/>
<evidence type="ECO:0008006" key="2">
    <source>
        <dbReference type="Google" id="ProtNLM"/>
    </source>
</evidence>